<sequence>MSAGGTPGRLAGEVMVVTGGARGIGRAIAEVALREGARVIAADVDGESGAQLMADMGDDARLWFRQVDITDADAVAALVSEIETAYGAVTVLVNNAGRNVYADPVAMTEREWDDVFAVDLKAPWICTKHVLPGMITSGRGSIVNIASLHATLTIGGMFPYAAAKSGLLGFTRSLALEVGRHGVRVNAVSPGYVRTALVDEYFAQHPEPDAEALETDKQPLGRFGEPAEIAEVVCFLASPAASYVTGADWAVDGGLGSRFA</sequence>
<comment type="similarity">
    <text evidence="1">Belongs to the short-chain dehydrogenases/reductases (SDR) family.</text>
</comment>
<proteinExistence type="inferred from homology"/>
<organism evidence="3 4">
    <name type="scientific">Haloactinopolyspora alba</name>
    <dbReference type="NCBI Taxonomy" id="648780"/>
    <lineage>
        <taxon>Bacteria</taxon>
        <taxon>Bacillati</taxon>
        <taxon>Actinomycetota</taxon>
        <taxon>Actinomycetes</taxon>
        <taxon>Jiangellales</taxon>
        <taxon>Jiangellaceae</taxon>
        <taxon>Haloactinopolyspora</taxon>
    </lineage>
</organism>
<gene>
    <name evidence="3" type="ORF">CLV30_11648</name>
</gene>
<evidence type="ECO:0000256" key="2">
    <source>
        <dbReference type="ARBA" id="ARBA00023002"/>
    </source>
</evidence>
<dbReference type="NCBIfam" id="NF005559">
    <property type="entry name" value="PRK07231.1"/>
    <property type="match status" value="1"/>
</dbReference>
<reference evidence="3 4" key="1">
    <citation type="submission" date="2018-03" db="EMBL/GenBank/DDBJ databases">
        <title>Genomic Encyclopedia of Archaeal and Bacterial Type Strains, Phase II (KMG-II): from individual species to whole genera.</title>
        <authorList>
            <person name="Goeker M."/>
        </authorList>
    </citation>
    <scope>NUCLEOTIDE SEQUENCE [LARGE SCALE GENOMIC DNA]</scope>
    <source>
        <strain evidence="3 4">DSM 45211</strain>
    </source>
</reference>
<comment type="caution">
    <text evidence="3">The sequence shown here is derived from an EMBL/GenBank/DDBJ whole genome shotgun (WGS) entry which is preliminary data.</text>
</comment>
<protein>
    <submittedName>
        <fullName evidence="3">NAD(P)-dependent dehydrogenase (Short-subunit alcohol dehydrogenase family)</fullName>
    </submittedName>
</protein>
<evidence type="ECO:0000313" key="4">
    <source>
        <dbReference type="Proteomes" id="UP000243528"/>
    </source>
</evidence>
<evidence type="ECO:0000256" key="1">
    <source>
        <dbReference type="ARBA" id="ARBA00006484"/>
    </source>
</evidence>
<dbReference type="PROSITE" id="PS00061">
    <property type="entry name" value="ADH_SHORT"/>
    <property type="match status" value="1"/>
</dbReference>
<evidence type="ECO:0000313" key="3">
    <source>
        <dbReference type="EMBL" id="PSL00388.1"/>
    </source>
</evidence>
<dbReference type="FunFam" id="3.40.50.720:FF:000084">
    <property type="entry name" value="Short-chain dehydrogenase reductase"/>
    <property type="match status" value="1"/>
</dbReference>
<dbReference type="InterPro" id="IPR020904">
    <property type="entry name" value="Sc_DH/Rdtase_CS"/>
</dbReference>
<dbReference type="Gene3D" id="3.40.50.720">
    <property type="entry name" value="NAD(P)-binding Rossmann-like Domain"/>
    <property type="match status" value="1"/>
</dbReference>
<dbReference type="GO" id="GO:0016491">
    <property type="term" value="F:oxidoreductase activity"/>
    <property type="evidence" value="ECO:0007669"/>
    <property type="project" value="UniProtKB-KW"/>
</dbReference>
<dbReference type="Proteomes" id="UP000243528">
    <property type="component" value="Unassembled WGS sequence"/>
</dbReference>
<keyword evidence="2" id="KW-0560">Oxidoreductase</keyword>
<dbReference type="InterPro" id="IPR036291">
    <property type="entry name" value="NAD(P)-bd_dom_sf"/>
</dbReference>
<dbReference type="RefSeq" id="WP_205740887.1">
    <property type="nucleotide sequence ID" value="NZ_PYGE01000016.1"/>
</dbReference>
<dbReference type="SUPFAM" id="SSF51735">
    <property type="entry name" value="NAD(P)-binding Rossmann-fold domains"/>
    <property type="match status" value="1"/>
</dbReference>
<dbReference type="Pfam" id="PF13561">
    <property type="entry name" value="adh_short_C2"/>
    <property type="match status" value="1"/>
</dbReference>
<dbReference type="EMBL" id="PYGE01000016">
    <property type="protein sequence ID" value="PSL00388.1"/>
    <property type="molecule type" value="Genomic_DNA"/>
</dbReference>
<dbReference type="PRINTS" id="PR00081">
    <property type="entry name" value="GDHRDH"/>
</dbReference>
<dbReference type="AlphaFoldDB" id="A0A2P8DT51"/>
<dbReference type="PRINTS" id="PR00080">
    <property type="entry name" value="SDRFAMILY"/>
</dbReference>
<keyword evidence="4" id="KW-1185">Reference proteome</keyword>
<dbReference type="InterPro" id="IPR002347">
    <property type="entry name" value="SDR_fam"/>
</dbReference>
<dbReference type="CDD" id="cd05233">
    <property type="entry name" value="SDR_c"/>
    <property type="match status" value="1"/>
</dbReference>
<name>A0A2P8DT51_9ACTN</name>
<accession>A0A2P8DT51</accession>
<dbReference type="PANTHER" id="PTHR24321">
    <property type="entry name" value="DEHYDROGENASES, SHORT CHAIN"/>
    <property type="match status" value="1"/>
</dbReference>
<dbReference type="PANTHER" id="PTHR24321:SF8">
    <property type="entry name" value="ESTRADIOL 17-BETA-DEHYDROGENASE 8-RELATED"/>
    <property type="match status" value="1"/>
</dbReference>